<evidence type="ECO:0000256" key="1">
    <source>
        <dbReference type="SAM" id="Phobius"/>
    </source>
</evidence>
<name>A0A9N9CLU6_9GLOM</name>
<accession>A0A9N9CLU6</accession>
<keyword evidence="1" id="KW-1133">Transmembrane helix</keyword>
<evidence type="ECO:0000313" key="3">
    <source>
        <dbReference type="Proteomes" id="UP000789508"/>
    </source>
</evidence>
<proteinExistence type="predicted"/>
<protein>
    <submittedName>
        <fullName evidence="2">7686_t:CDS:1</fullName>
    </submittedName>
</protein>
<sequence length="197" mass="22894">MTVTVWMLGFGLQVIRIFQRRNENNWGIVANRLFCQADPKPIEFYGWVILEIILLMITSLLANSHKLRKSRAGTNSKYYSSPSAVDKHSFHSSTHLVEYNHELDSIDYAKFNNAKINKTDLIGKPKEIYSVKNIIKKDKIAFNNYIESLLENRSRNESSRDNTLTNNMICNQNQDQHQHPNESIRDSVFGFISAYEY</sequence>
<feature type="transmembrane region" description="Helical" evidence="1">
    <location>
        <begin position="44"/>
        <end position="62"/>
    </location>
</feature>
<evidence type="ECO:0000313" key="2">
    <source>
        <dbReference type="EMBL" id="CAG8604580.1"/>
    </source>
</evidence>
<gene>
    <name evidence="2" type="ORF">ALEPTO_LOCUS8292</name>
</gene>
<keyword evidence="1" id="KW-0472">Membrane</keyword>
<organism evidence="2 3">
    <name type="scientific">Ambispora leptoticha</name>
    <dbReference type="NCBI Taxonomy" id="144679"/>
    <lineage>
        <taxon>Eukaryota</taxon>
        <taxon>Fungi</taxon>
        <taxon>Fungi incertae sedis</taxon>
        <taxon>Mucoromycota</taxon>
        <taxon>Glomeromycotina</taxon>
        <taxon>Glomeromycetes</taxon>
        <taxon>Archaeosporales</taxon>
        <taxon>Ambisporaceae</taxon>
        <taxon>Ambispora</taxon>
    </lineage>
</organism>
<keyword evidence="3" id="KW-1185">Reference proteome</keyword>
<keyword evidence="1" id="KW-0812">Transmembrane</keyword>
<dbReference type="Proteomes" id="UP000789508">
    <property type="component" value="Unassembled WGS sequence"/>
</dbReference>
<comment type="caution">
    <text evidence="2">The sequence shown here is derived from an EMBL/GenBank/DDBJ whole genome shotgun (WGS) entry which is preliminary data.</text>
</comment>
<reference evidence="2" key="1">
    <citation type="submission" date="2021-06" db="EMBL/GenBank/DDBJ databases">
        <authorList>
            <person name="Kallberg Y."/>
            <person name="Tangrot J."/>
            <person name="Rosling A."/>
        </authorList>
    </citation>
    <scope>NUCLEOTIDE SEQUENCE</scope>
    <source>
        <strain evidence="2">FL130A</strain>
    </source>
</reference>
<dbReference type="AlphaFoldDB" id="A0A9N9CLU6"/>
<dbReference type="EMBL" id="CAJVPS010004515">
    <property type="protein sequence ID" value="CAG8604580.1"/>
    <property type="molecule type" value="Genomic_DNA"/>
</dbReference>